<feature type="chain" id="PRO_5041772626" description="Dirigent protein" evidence="4">
    <location>
        <begin position="27"/>
        <end position="183"/>
    </location>
</feature>
<comment type="subunit">
    <text evidence="2 4">Homodimer.</text>
</comment>
<keyword evidence="3 4" id="KW-0964">Secreted</keyword>
<accession>A0AAD8S7Z4</accession>
<dbReference type="Pfam" id="PF03018">
    <property type="entry name" value="Dirigent"/>
    <property type="match status" value="1"/>
</dbReference>
<keyword evidence="4" id="KW-0732">Signal</keyword>
<dbReference type="GO" id="GO:0048046">
    <property type="term" value="C:apoplast"/>
    <property type="evidence" value="ECO:0007669"/>
    <property type="project" value="UniProtKB-SubCell"/>
</dbReference>
<evidence type="ECO:0000256" key="1">
    <source>
        <dbReference type="ARBA" id="ARBA00010746"/>
    </source>
</evidence>
<dbReference type="InterPro" id="IPR004265">
    <property type="entry name" value="Dirigent"/>
</dbReference>
<dbReference type="EMBL" id="JAUUTY010000004">
    <property type="protein sequence ID" value="KAK1646511.1"/>
    <property type="molecule type" value="Genomic_DNA"/>
</dbReference>
<dbReference type="PANTHER" id="PTHR21495">
    <property type="entry name" value="NUCLEOPORIN-RELATED"/>
    <property type="match status" value="1"/>
</dbReference>
<comment type="caution">
    <text evidence="5">The sequence shown here is derived from an EMBL/GenBank/DDBJ whole genome shotgun (WGS) entry which is preliminary data.</text>
</comment>
<comment type="similarity">
    <text evidence="1 4">Belongs to the plant dirigent protein family.</text>
</comment>
<evidence type="ECO:0000313" key="6">
    <source>
        <dbReference type="Proteomes" id="UP001231189"/>
    </source>
</evidence>
<dbReference type="Proteomes" id="UP001231189">
    <property type="component" value="Unassembled WGS sequence"/>
</dbReference>
<keyword evidence="4" id="KW-0052">Apoplast</keyword>
<keyword evidence="6" id="KW-1185">Reference proteome</keyword>
<proteinExistence type="inferred from homology"/>
<organism evidence="5 6">
    <name type="scientific">Lolium multiflorum</name>
    <name type="common">Italian ryegrass</name>
    <name type="synonym">Lolium perenne subsp. multiflorum</name>
    <dbReference type="NCBI Taxonomy" id="4521"/>
    <lineage>
        <taxon>Eukaryota</taxon>
        <taxon>Viridiplantae</taxon>
        <taxon>Streptophyta</taxon>
        <taxon>Embryophyta</taxon>
        <taxon>Tracheophyta</taxon>
        <taxon>Spermatophyta</taxon>
        <taxon>Magnoliopsida</taxon>
        <taxon>Liliopsida</taxon>
        <taxon>Poales</taxon>
        <taxon>Poaceae</taxon>
        <taxon>BOP clade</taxon>
        <taxon>Pooideae</taxon>
        <taxon>Poodae</taxon>
        <taxon>Poeae</taxon>
        <taxon>Poeae Chloroplast Group 2 (Poeae type)</taxon>
        <taxon>Loliodinae</taxon>
        <taxon>Loliinae</taxon>
        <taxon>Lolium</taxon>
    </lineage>
</organism>
<comment type="subcellular location">
    <subcellularLocation>
        <location evidence="4">Secreted</location>
        <location evidence="4">Extracellular space</location>
        <location evidence="4">Apoplast</location>
    </subcellularLocation>
</comment>
<gene>
    <name evidence="5" type="ORF">QYE76_064316</name>
</gene>
<evidence type="ECO:0000256" key="2">
    <source>
        <dbReference type="ARBA" id="ARBA00011738"/>
    </source>
</evidence>
<dbReference type="AlphaFoldDB" id="A0AAD8S7Z4"/>
<comment type="function">
    <text evidence="4">Dirigent proteins impart stereoselectivity on the phenoxy radical-coupling reaction, yielding optically active lignans from two molecules of coniferyl alcohol in the biosynthesis of lignans, flavonolignans, and alkaloids and thus plays a central role in plant secondary metabolism.</text>
</comment>
<evidence type="ECO:0000256" key="3">
    <source>
        <dbReference type="ARBA" id="ARBA00022525"/>
    </source>
</evidence>
<protein>
    <recommendedName>
        <fullName evidence="4">Dirigent protein</fullName>
    </recommendedName>
</protein>
<evidence type="ECO:0000313" key="5">
    <source>
        <dbReference type="EMBL" id="KAK1646511.1"/>
    </source>
</evidence>
<sequence>MSSKQTMQLLPVLVSLALLFVGTAAAARKTTHLKFYMHDVVTAVPSSPATTAVRVARGVTPLPLEPAIRFGDMFVIDDPLTEGPDAASPVVGTAQGFYIFASQTDFALMLTVNMVFTAGPHNGSTIAVLSRDAILDPVRELPIVGGTGVFREATGYGLLRTYSANSTTFNAVLEVDMYIRARV</sequence>
<dbReference type="GO" id="GO:0009699">
    <property type="term" value="P:phenylpropanoid biosynthetic process"/>
    <property type="evidence" value="ECO:0007669"/>
    <property type="project" value="UniProtKB-ARBA"/>
</dbReference>
<evidence type="ECO:0000256" key="4">
    <source>
        <dbReference type="RuleBase" id="RU363099"/>
    </source>
</evidence>
<feature type="signal peptide" evidence="4">
    <location>
        <begin position="1"/>
        <end position="26"/>
    </location>
</feature>
<reference evidence="5" key="1">
    <citation type="submission" date="2023-07" db="EMBL/GenBank/DDBJ databases">
        <title>A chromosome-level genome assembly of Lolium multiflorum.</title>
        <authorList>
            <person name="Chen Y."/>
            <person name="Copetti D."/>
            <person name="Kolliker R."/>
            <person name="Studer B."/>
        </authorList>
    </citation>
    <scope>NUCLEOTIDE SEQUENCE</scope>
    <source>
        <strain evidence="5">02402/16</strain>
        <tissue evidence="5">Leaf</tissue>
    </source>
</reference>
<dbReference type="Gene3D" id="2.40.480.10">
    <property type="entry name" value="Allene oxide cyclase-like"/>
    <property type="match status" value="1"/>
</dbReference>
<name>A0AAD8S7Z4_LOLMU</name>
<dbReference type="InterPro" id="IPR044859">
    <property type="entry name" value="Allene_oxi_cyc_Dirigent"/>
</dbReference>